<feature type="transmembrane region" description="Helical" evidence="2">
    <location>
        <begin position="154"/>
        <end position="173"/>
    </location>
</feature>
<protein>
    <submittedName>
        <fullName evidence="3">Uncharacterized protein</fullName>
    </submittedName>
</protein>
<gene>
    <name evidence="3" type="ORF">EDF64_104286</name>
</gene>
<feature type="transmembrane region" description="Helical" evidence="2">
    <location>
        <begin position="67"/>
        <end position="89"/>
    </location>
</feature>
<dbReference type="RefSeq" id="WP_133519537.1">
    <property type="nucleotide sequence ID" value="NZ_SNVW01000004.1"/>
</dbReference>
<sequence length="442" mass="46720">MSRIPEDTISRGLPGEPVQPAPRTRREARERYRGSERRQARGLPSTSTGARSLRQAAKPGASLGAGYLGLGAAVLTGIEAVAGIVFFLIRWDDFTNPWLPAAAWALYLIAAVGVGLSLLNYGERLTGLAFGLICVVLGCVVTLDFVGIWPEHDLVHTASASVAAGFALLPVATLRPAREVAAAIAVLALAFIGMAIASTPITSDTLPGLVSTLSLVVVPPSIAIFVVQRFRQLVQRELDRVLVQSNVQAPQFAVGMLASDELARLDLAAEKLLDAVANGSDPLPLSDASASVAASLATELRLHLIEGRRETWLYHAITESDNLGRSVSVADPQSLAGHLSPAQRDGLLQALWQMVGVAEGRGSQAGSPVVSVTLGPVGSDGHPVTDETMDVPIVFESRGVPRRRLGPTAWSALQRIGPYTDTVREGVLHVVAHCVVDRHPSM</sequence>
<evidence type="ECO:0000313" key="3">
    <source>
        <dbReference type="EMBL" id="TDN44882.1"/>
    </source>
</evidence>
<proteinExistence type="predicted"/>
<dbReference type="Proteomes" id="UP000295764">
    <property type="component" value="Unassembled WGS sequence"/>
</dbReference>
<evidence type="ECO:0000256" key="2">
    <source>
        <dbReference type="SAM" id="Phobius"/>
    </source>
</evidence>
<evidence type="ECO:0000313" key="4">
    <source>
        <dbReference type="Proteomes" id="UP000295764"/>
    </source>
</evidence>
<dbReference type="EMBL" id="SNVW01000004">
    <property type="protein sequence ID" value="TDN44882.1"/>
    <property type="molecule type" value="Genomic_DNA"/>
</dbReference>
<feature type="compositionally biased region" description="Basic and acidic residues" evidence="1">
    <location>
        <begin position="24"/>
        <end position="39"/>
    </location>
</feature>
<organism evidence="3 4">
    <name type="scientific">Curtobacterium flaccumfaciens</name>
    <dbReference type="NCBI Taxonomy" id="2035"/>
    <lineage>
        <taxon>Bacteria</taxon>
        <taxon>Bacillati</taxon>
        <taxon>Actinomycetota</taxon>
        <taxon>Actinomycetes</taxon>
        <taxon>Micrococcales</taxon>
        <taxon>Microbacteriaceae</taxon>
        <taxon>Curtobacterium</taxon>
    </lineage>
</organism>
<keyword evidence="2" id="KW-0812">Transmembrane</keyword>
<keyword evidence="2" id="KW-0472">Membrane</keyword>
<name>A0A4V3BL11_9MICO</name>
<feature type="transmembrane region" description="Helical" evidence="2">
    <location>
        <begin position="101"/>
        <end position="121"/>
    </location>
</feature>
<dbReference type="OrthoDB" id="5124978at2"/>
<dbReference type="AlphaFoldDB" id="A0A4V3BL11"/>
<feature type="transmembrane region" description="Helical" evidence="2">
    <location>
        <begin position="128"/>
        <end position="148"/>
    </location>
</feature>
<feature type="transmembrane region" description="Helical" evidence="2">
    <location>
        <begin position="180"/>
        <end position="202"/>
    </location>
</feature>
<reference evidence="3 4" key="1">
    <citation type="submission" date="2019-03" db="EMBL/GenBank/DDBJ databases">
        <title>Genomic analyses of the natural microbiome of Caenorhabditis elegans.</title>
        <authorList>
            <person name="Samuel B."/>
        </authorList>
    </citation>
    <scope>NUCLEOTIDE SEQUENCE [LARGE SCALE GENOMIC DNA]</scope>
    <source>
        <strain evidence="3 4">JUb65</strain>
    </source>
</reference>
<feature type="region of interest" description="Disordered" evidence="1">
    <location>
        <begin position="1"/>
        <end position="54"/>
    </location>
</feature>
<accession>A0A4V3BL11</accession>
<keyword evidence="2" id="KW-1133">Transmembrane helix</keyword>
<evidence type="ECO:0000256" key="1">
    <source>
        <dbReference type="SAM" id="MobiDB-lite"/>
    </source>
</evidence>
<feature type="transmembrane region" description="Helical" evidence="2">
    <location>
        <begin position="208"/>
        <end position="227"/>
    </location>
</feature>
<comment type="caution">
    <text evidence="3">The sequence shown here is derived from an EMBL/GenBank/DDBJ whole genome shotgun (WGS) entry which is preliminary data.</text>
</comment>